<dbReference type="GO" id="GO:0004674">
    <property type="term" value="F:protein serine/threonine kinase activity"/>
    <property type="evidence" value="ECO:0007669"/>
    <property type="project" value="UniProtKB-KW"/>
</dbReference>
<comment type="caution">
    <text evidence="15">The sequence shown here is derived from an EMBL/GenBank/DDBJ whole genome shotgun (WGS) entry which is preliminary data.</text>
</comment>
<dbReference type="PANTHER" id="PTHR27009">
    <property type="entry name" value="RUST RESISTANCE KINASE LR10-RELATED"/>
    <property type="match status" value="1"/>
</dbReference>
<keyword evidence="10" id="KW-0472">Membrane</keyword>
<dbReference type="PROSITE" id="PS50011">
    <property type="entry name" value="PROTEIN_KINASE_DOM"/>
    <property type="match status" value="1"/>
</dbReference>
<feature type="compositionally biased region" description="Polar residues" evidence="13">
    <location>
        <begin position="805"/>
        <end position="814"/>
    </location>
</feature>
<dbReference type="InterPro" id="IPR008271">
    <property type="entry name" value="Ser/Thr_kinase_AS"/>
</dbReference>
<dbReference type="Pfam" id="PF00069">
    <property type="entry name" value="Pkinase"/>
    <property type="match status" value="1"/>
</dbReference>
<evidence type="ECO:0000256" key="4">
    <source>
        <dbReference type="ARBA" id="ARBA00022692"/>
    </source>
</evidence>
<dbReference type="AlphaFoldDB" id="A0AAV7E6F9"/>
<evidence type="ECO:0000256" key="1">
    <source>
        <dbReference type="ARBA" id="ARBA00004479"/>
    </source>
</evidence>
<evidence type="ECO:0000313" key="16">
    <source>
        <dbReference type="Proteomes" id="UP000825729"/>
    </source>
</evidence>
<feature type="region of interest" description="Disordered" evidence="13">
    <location>
        <begin position="61"/>
        <end position="90"/>
    </location>
</feature>
<sequence>MNLCDRICNQTTVYYSEGRYNRHWTSPNVRSPKKQKRGKESTKEWVARTFYTEPTTASADRISGCAASHRRPSAVTDANGGNSANPVDHSGNSYHGKPAVFFRQSVIESQAEQLKFCLVGKFPGWRPSLSQIRAWVAAKWKLKGEWSITLLDHRHVFIRLDNEADMLHVWPRNRWFVVGRMMRVFKWFPTFVPYNGEPSSAAVWVSLPSLPVAFFQEELLFPIASLAGRVIGMDDPTRNLSRTNVARVCVEVDLLKEPPRQVWVGVGEGGFWQDMCYPRLPSFCRNCREQGHSTKVCQGKRNVNSLLRTSGTTNPSICKDGCPEESLNRSNKIGISLTVEGEDGRGPYSNRQDRCQSGKKKGKVIVECEMKGSSDDHLLSGYSFDEAQKREGIEGTGECSRATAADPTLSAKKSKGTAYKEIYGSGKSGLLETEGESVCIGGEGLKVGFGRISEDKRANTLVSEKTVIPSKRRKFSSKSLMLLWRSKRKELIPEALALEHSHLQKFKFSEIKKMSDSFQDIIGMGGFGRVFRGKLPSGQEVAVKICKNLAYNPELDQFLKELQVLSRTSHTNIIRLLGFCSEGSKRILVYEFMPKDSLAGIIHPKESSSNYAIQGKELCEIAVGVARGLDYLHSHFDPPILHLDIKPSNILLDKNLCPKVSDFGVAHVSPDTEKSRICGTSSYLAPEYAMFGRVSTATDVYSYGIMLLEMALKRRACLYEENIDDMYINKWTRRRVTPTGEIQGISLTETRRKMIIVGIWCAQEDPALRPSFASVIHMLQASIDDLSLPPELPSSMEENAGDGSECTTVGSISDASVAGR</sequence>
<dbReference type="InterPro" id="IPR025558">
    <property type="entry name" value="DUF4283"/>
</dbReference>
<dbReference type="Gene3D" id="1.10.510.10">
    <property type="entry name" value="Transferase(Phosphotransferase) domain 1"/>
    <property type="match status" value="1"/>
</dbReference>
<keyword evidence="3" id="KW-0808">Transferase</keyword>
<evidence type="ECO:0000256" key="11">
    <source>
        <dbReference type="ARBA" id="ARBA00023180"/>
    </source>
</evidence>
<evidence type="ECO:0000256" key="2">
    <source>
        <dbReference type="ARBA" id="ARBA00022527"/>
    </source>
</evidence>
<feature type="region of interest" description="Disordered" evidence="13">
    <location>
        <begin position="790"/>
        <end position="820"/>
    </location>
</feature>
<evidence type="ECO:0000256" key="13">
    <source>
        <dbReference type="SAM" id="MobiDB-lite"/>
    </source>
</evidence>
<keyword evidence="5" id="KW-0732">Signal</keyword>
<keyword evidence="9" id="KW-1133">Transmembrane helix</keyword>
<accession>A0AAV7E6F9</accession>
<keyword evidence="16" id="KW-1185">Reference proteome</keyword>
<dbReference type="SMART" id="SM00220">
    <property type="entry name" value="S_TKc"/>
    <property type="match status" value="1"/>
</dbReference>
<dbReference type="SUPFAM" id="SSF56112">
    <property type="entry name" value="Protein kinase-like (PK-like)"/>
    <property type="match status" value="1"/>
</dbReference>
<evidence type="ECO:0000256" key="5">
    <source>
        <dbReference type="ARBA" id="ARBA00022729"/>
    </source>
</evidence>
<comment type="subcellular location">
    <subcellularLocation>
        <location evidence="1">Membrane</location>
        <topology evidence="1">Single-pass type I membrane protein</topology>
    </subcellularLocation>
</comment>
<dbReference type="GO" id="GO:0016020">
    <property type="term" value="C:membrane"/>
    <property type="evidence" value="ECO:0007669"/>
    <property type="project" value="UniProtKB-SubCell"/>
</dbReference>
<feature type="binding site" evidence="12">
    <location>
        <position position="544"/>
    </location>
    <ligand>
        <name>ATP</name>
        <dbReference type="ChEBI" id="CHEBI:30616"/>
    </ligand>
</feature>
<keyword evidence="6 12" id="KW-0547">Nucleotide-binding</keyword>
<evidence type="ECO:0000256" key="6">
    <source>
        <dbReference type="ARBA" id="ARBA00022741"/>
    </source>
</evidence>
<evidence type="ECO:0000256" key="12">
    <source>
        <dbReference type="PROSITE-ProRule" id="PRU10141"/>
    </source>
</evidence>
<dbReference type="GO" id="GO:0005524">
    <property type="term" value="F:ATP binding"/>
    <property type="evidence" value="ECO:0007669"/>
    <property type="project" value="UniProtKB-UniRule"/>
</dbReference>
<feature type="domain" description="Protein kinase" evidence="14">
    <location>
        <begin position="516"/>
        <end position="783"/>
    </location>
</feature>
<dbReference type="Proteomes" id="UP000825729">
    <property type="component" value="Unassembled WGS sequence"/>
</dbReference>
<dbReference type="PROSITE" id="PS00107">
    <property type="entry name" value="PROTEIN_KINASE_ATP"/>
    <property type="match status" value="1"/>
</dbReference>
<evidence type="ECO:0000313" key="15">
    <source>
        <dbReference type="EMBL" id="KAG9444382.1"/>
    </source>
</evidence>
<dbReference type="InterPro" id="IPR011009">
    <property type="entry name" value="Kinase-like_dom_sf"/>
</dbReference>
<dbReference type="InterPro" id="IPR017441">
    <property type="entry name" value="Protein_kinase_ATP_BS"/>
</dbReference>
<evidence type="ECO:0000256" key="10">
    <source>
        <dbReference type="ARBA" id="ARBA00023136"/>
    </source>
</evidence>
<keyword evidence="4" id="KW-0812">Transmembrane</keyword>
<reference evidence="15 16" key="1">
    <citation type="submission" date="2021-07" db="EMBL/GenBank/DDBJ databases">
        <title>The Aristolochia fimbriata genome: insights into angiosperm evolution, floral development and chemical biosynthesis.</title>
        <authorList>
            <person name="Jiao Y."/>
        </authorList>
    </citation>
    <scope>NUCLEOTIDE SEQUENCE [LARGE SCALE GENOMIC DNA]</scope>
    <source>
        <strain evidence="15">IBCAS-2021</strain>
        <tissue evidence="15">Leaf</tissue>
    </source>
</reference>
<evidence type="ECO:0000256" key="7">
    <source>
        <dbReference type="ARBA" id="ARBA00022777"/>
    </source>
</evidence>
<protein>
    <recommendedName>
        <fullName evidence="14">Protein kinase domain-containing protein</fullName>
    </recommendedName>
</protein>
<organism evidence="15 16">
    <name type="scientific">Aristolochia fimbriata</name>
    <name type="common">White veined hardy Dutchman's pipe vine</name>
    <dbReference type="NCBI Taxonomy" id="158543"/>
    <lineage>
        <taxon>Eukaryota</taxon>
        <taxon>Viridiplantae</taxon>
        <taxon>Streptophyta</taxon>
        <taxon>Embryophyta</taxon>
        <taxon>Tracheophyta</taxon>
        <taxon>Spermatophyta</taxon>
        <taxon>Magnoliopsida</taxon>
        <taxon>Magnoliidae</taxon>
        <taxon>Piperales</taxon>
        <taxon>Aristolochiaceae</taxon>
        <taxon>Aristolochia</taxon>
    </lineage>
</organism>
<keyword evidence="8 12" id="KW-0067">ATP-binding</keyword>
<gene>
    <name evidence="15" type="ORF">H6P81_015722</name>
</gene>
<dbReference type="InterPro" id="IPR045874">
    <property type="entry name" value="LRK10/LRL21-25-like"/>
</dbReference>
<keyword evidence="2" id="KW-0723">Serine/threonine-protein kinase</keyword>
<dbReference type="Gene3D" id="3.30.200.20">
    <property type="entry name" value="Phosphorylase Kinase, domain 1"/>
    <property type="match status" value="1"/>
</dbReference>
<dbReference type="PROSITE" id="PS00108">
    <property type="entry name" value="PROTEIN_KINASE_ST"/>
    <property type="match status" value="1"/>
</dbReference>
<keyword evidence="7" id="KW-0418">Kinase</keyword>
<evidence type="ECO:0000256" key="8">
    <source>
        <dbReference type="ARBA" id="ARBA00022840"/>
    </source>
</evidence>
<dbReference type="Pfam" id="PF14111">
    <property type="entry name" value="DUF4283"/>
    <property type="match status" value="1"/>
</dbReference>
<evidence type="ECO:0000256" key="9">
    <source>
        <dbReference type="ARBA" id="ARBA00022989"/>
    </source>
</evidence>
<proteinExistence type="predicted"/>
<keyword evidence="11" id="KW-0325">Glycoprotein</keyword>
<evidence type="ECO:0000256" key="3">
    <source>
        <dbReference type="ARBA" id="ARBA00022679"/>
    </source>
</evidence>
<dbReference type="InterPro" id="IPR000719">
    <property type="entry name" value="Prot_kinase_dom"/>
</dbReference>
<evidence type="ECO:0000259" key="14">
    <source>
        <dbReference type="PROSITE" id="PS50011"/>
    </source>
</evidence>
<feature type="compositionally biased region" description="Polar residues" evidence="13">
    <location>
        <begin position="79"/>
        <end position="90"/>
    </location>
</feature>
<dbReference type="EMBL" id="JAINDJ010000006">
    <property type="protein sequence ID" value="KAG9444382.1"/>
    <property type="molecule type" value="Genomic_DNA"/>
</dbReference>
<name>A0AAV7E6F9_ARIFI</name>